<keyword evidence="1" id="KW-0472">Membrane</keyword>
<comment type="caution">
    <text evidence="3">The sequence shown here is derived from an EMBL/GenBank/DDBJ whole genome shotgun (WGS) entry which is preliminary data.</text>
</comment>
<keyword evidence="4" id="KW-1185">Reference proteome</keyword>
<evidence type="ECO:0000313" key="4">
    <source>
        <dbReference type="Proteomes" id="UP001596417"/>
    </source>
</evidence>
<feature type="transmembrane region" description="Helical" evidence="1">
    <location>
        <begin position="20"/>
        <end position="40"/>
    </location>
</feature>
<evidence type="ECO:0000256" key="1">
    <source>
        <dbReference type="SAM" id="Phobius"/>
    </source>
</evidence>
<dbReference type="Proteomes" id="UP001596417">
    <property type="component" value="Unassembled WGS sequence"/>
</dbReference>
<keyword evidence="1" id="KW-1133">Transmembrane helix</keyword>
<feature type="transmembrane region" description="Helical" evidence="1">
    <location>
        <begin position="96"/>
        <end position="117"/>
    </location>
</feature>
<protein>
    <recommendedName>
        <fullName evidence="5">ABC transporter permease</fullName>
    </recommendedName>
</protein>
<dbReference type="EMBL" id="JBHTAX010000008">
    <property type="protein sequence ID" value="MFC7193302.1"/>
    <property type="molecule type" value="Genomic_DNA"/>
</dbReference>
<feature type="transmembrane region" description="Helical" evidence="1">
    <location>
        <begin position="72"/>
        <end position="89"/>
    </location>
</feature>
<proteinExistence type="predicted"/>
<evidence type="ECO:0008006" key="5">
    <source>
        <dbReference type="Google" id="ProtNLM"/>
    </source>
</evidence>
<evidence type="ECO:0000313" key="2">
    <source>
        <dbReference type="EMBL" id="MFC7193302.1"/>
    </source>
</evidence>
<dbReference type="RefSeq" id="WP_248910997.1">
    <property type="nucleotide sequence ID" value="NZ_JALLPK010000005.1"/>
</dbReference>
<reference evidence="3" key="1">
    <citation type="journal article" date="2014" name="Int. J. Syst. Evol. Microbiol.">
        <title>Complete genome sequence of Corynebacterium casei LMG S-19264T (=DSM 44701T), isolated from a smear-ripened cheese.</title>
        <authorList>
            <consortium name="US DOE Joint Genome Institute (JGI-PGF)"/>
            <person name="Walter F."/>
            <person name="Albersmeier A."/>
            <person name="Kalinowski J."/>
            <person name="Ruckert C."/>
        </authorList>
    </citation>
    <scope>NUCLEOTIDE SEQUENCE [LARGE SCALE GENOMIC DNA]</scope>
    <source>
        <strain evidence="3">NBRC 107106</strain>
    </source>
</reference>
<name>A0ABD5YWB8_9EURY</name>
<accession>A0ABD5YWB8</accession>
<reference evidence="4" key="2">
    <citation type="journal article" date="2019" name="Int. J. Syst. Evol. Microbiol.">
        <title>The Global Catalogue of Microorganisms (GCM) 10K type strain sequencing project: providing services to taxonomists for standard genome sequencing and annotation.</title>
        <authorList>
            <consortium name="The Broad Institute Genomics Platform"/>
            <consortium name="The Broad Institute Genome Sequencing Center for Infectious Disease"/>
            <person name="Wu L."/>
            <person name="Ma J."/>
        </authorList>
    </citation>
    <scope>NUCLEOTIDE SEQUENCE [LARGE SCALE GENOMIC DNA]</scope>
    <source>
        <strain evidence="4">RDMS1</strain>
    </source>
</reference>
<organism evidence="3 4">
    <name type="scientific">Halocatena marina</name>
    <dbReference type="NCBI Taxonomy" id="2934937"/>
    <lineage>
        <taxon>Archaea</taxon>
        <taxon>Methanobacteriati</taxon>
        <taxon>Methanobacteriota</taxon>
        <taxon>Stenosarchaea group</taxon>
        <taxon>Halobacteria</taxon>
        <taxon>Halobacteriales</taxon>
        <taxon>Natronomonadaceae</taxon>
        <taxon>Halocatena</taxon>
    </lineage>
</organism>
<dbReference type="AlphaFoldDB" id="A0ABD5YWB8"/>
<sequence length="120" mass="13248">MEGTSQSFGELGWWLYRLMYYSIGGMGIFILHIVGFYVLLTQPVEESVWMAGGGYVVLLTIAVGLYPESIAVLYGVAGIIMAAIMQIVAVNEIGTISANIIVLSTWLPALLACGWWWRQR</sequence>
<keyword evidence="1" id="KW-0812">Transmembrane</keyword>
<gene>
    <name evidence="2" type="ORF">ACFQL7_28275</name>
    <name evidence="3" type="ORF">ACFQL7_28600</name>
</gene>
<feature type="transmembrane region" description="Helical" evidence="1">
    <location>
        <begin position="47"/>
        <end position="66"/>
    </location>
</feature>
<dbReference type="EMBL" id="JBHTAX010000008">
    <property type="protein sequence ID" value="MFC7193363.1"/>
    <property type="molecule type" value="Genomic_DNA"/>
</dbReference>
<evidence type="ECO:0000313" key="3">
    <source>
        <dbReference type="EMBL" id="MFC7193363.1"/>
    </source>
</evidence>
<reference evidence="3" key="3">
    <citation type="submission" date="2024-09" db="EMBL/GenBank/DDBJ databases">
        <authorList>
            <person name="Sun Q."/>
        </authorList>
    </citation>
    <scope>NUCLEOTIDE SEQUENCE</scope>
    <source>
        <strain evidence="3">NBRC 107106</strain>
    </source>
</reference>